<feature type="compositionally biased region" description="Basic and acidic residues" evidence="1">
    <location>
        <begin position="645"/>
        <end position="657"/>
    </location>
</feature>
<feature type="compositionally biased region" description="Acidic residues" evidence="1">
    <location>
        <begin position="1"/>
        <end position="14"/>
    </location>
</feature>
<sequence length="665" mass="73503">MSDDELIGSEDEEYTTPTQRKKAKGKKVEDAEYQIHHALKPPRATSYSAQALYEQIHNGDIELEPEYQREVVWPEVRQINLIDSLFRNFYIPPIIFAVKFHSDGTERRICIDGKQRLTSLHRFMEGEIPFQDMDSNEKMYYKDTGAAPPGKGKNKVKKLVPEKYRRMFANKQIVCVEYSDLKDEDEREIFKRVQLGLALTPAEKLRAISSDRVRFIVALMERHIRDPSPLGPATLDWDQSRGSDFRCVAQAIQAFTRYPAAKAIPTIQATAKWLSQPDFSDDFKEQMEETFTTFGKLVTMAKGGRGQRRPFGGRYKHVAPVEFICLALLIAVHKDKLSQAQLAAAIVGMRDEAREIHPDIRMNSKVSGTMMKYIKEIKPSDFRDVGEVVGTTAGKKRKKRAMAASDDEDSDYESEEQDDDKDQLMDSSPPSKVPRLQRRSRSKTPPSAPAPAPPNPSVKRESPAVSTVPPASGARPLSSIPPNAYVASASLPPKPMQTAAPPSDRLAPLRAVQAARQAAASASAPRQPPRGPAALSHLTARDGSLVTQGYPQPPSATPANGLDRALAEKMGFGAPGSAPYYPNNPYAAGLGTSSPRSSYSSVGGYPPQDRGRRMSGSDPRHPDNPPTAPRYDGSRNGSGSWGSGTRRDNREYDRGYGEDSAGYQR</sequence>
<organism evidence="3 4">
    <name type="scientific">Punctularia strigosozonata (strain HHB-11173)</name>
    <name type="common">White-rot fungus</name>
    <dbReference type="NCBI Taxonomy" id="741275"/>
    <lineage>
        <taxon>Eukaryota</taxon>
        <taxon>Fungi</taxon>
        <taxon>Dikarya</taxon>
        <taxon>Basidiomycota</taxon>
        <taxon>Agaricomycotina</taxon>
        <taxon>Agaricomycetes</taxon>
        <taxon>Corticiales</taxon>
        <taxon>Punctulariaceae</taxon>
        <taxon>Punctularia</taxon>
    </lineage>
</organism>
<dbReference type="eggNOG" id="ENOG502S229">
    <property type="taxonomic scope" value="Eukaryota"/>
</dbReference>
<evidence type="ECO:0000259" key="2">
    <source>
        <dbReference type="Pfam" id="PF03235"/>
    </source>
</evidence>
<feature type="region of interest" description="Disordered" evidence="1">
    <location>
        <begin position="1"/>
        <end position="29"/>
    </location>
</feature>
<protein>
    <recommendedName>
        <fullName evidence="2">GmrSD restriction endonucleases N-terminal domain-containing protein</fullName>
    </recommendedName>
</protein>
<dbReference type="Pfam" id="PF03235">
    <property type="entry name" value="GmrSD_N"/>
    <property type="match status" value="1"/>
</dbReference>
<evidence type="ECO:0000313" key="4">
    <source>
        <dbReference type="Proteomes" id="UP000054196"/>
    </source>
</evidence>
<dbReference type="RefSeq" id="XP_007388646.1">
    <property type="nucleotide sequence ID" value="XM_007388584.1"/>
</dbReference>
<evidence type="ECO:0000313" key="3">
    <source>
        <dbReference type="EMBL" id="EIN04175.1"/>
    </source>
</evidence>
<gene>
    <name evidence="3" type="ORF">PUNSTDRAFT_146661</name>
</gene>
<dbReference type="InterPro" id="IPR004919">
    <property type="entry name" value="GmrSD_N"/>
</dbReference>
<evidence type="ECO:0000256" key="1">
    <source>
        <dbReference type="SAM" id="MobiDB-lite"/>
    </source>
</evidence>
<dbReference type="KEGG" id="psq:PUNSTDRAFT_146661"/>
<dbReference type="AlphaFoldDB" id="R7S1C2"/>
<feature type="compositionally biased region" description="Acidic residues" evidence="1">
    <location>
        <begin position="405"/>
        <end position="421"/>
    </location>
</feature>
<feature type="compositionally biased region" description="Low complexity" evidence="1">
    <location>
        <begin position="589"/>
        <end position="604"/>
    </location>
</feature>
<dbReference type="OrthoDB" id="5419821at2759"/>
<feature type="domain" description="GmrSD restriction endonucleases N-terminal" evidence="2">
    <location>
        <begin position="53"/>
        <end position="207"/>
    </location>
</feature>
<dbReference type="PANTHER" id="PTHR39639">
    <property type="entry name" value="CHROMOSOME 16, WHOLE GENOME SHOTGUN SEQUENCE"/>
    <property type="match status" value="1"/>
</dbReference>
<feature type="region of interest" description="Disordered" evidence="1">
    <location>
        <begin position="392"/>
        <end position="665"/>
    </location>
</feature>
<feature type="compositionally biased region" description="Low complexity" evidence="1">
    <location>
        <begin position="505"/>
        <end position="525"/>
    </location>
</feature>
<reference evidence="4" key="1">
    <citation type="journal article" date="2012" name="Science">
        <title>The Paleozoic origin of enzymatic lignin decomposition reconstructed from 31 fungal genomes.</title>
        <authorList>
            <person name="Floudas D."/>
            <person name="Binder M."/>
            <person name="Riley R."/>
            <person name="Barry K."/>
            <person name="Blanchette R.A."/>
            <person name="Henrissat B."/>
            <person name="Martinez A.T."/>
            <person name="Otillar R."/>
            <person name="Spatafora J.W."/>
            <person name="Yadav J.S."/>
            <person name="Aerts A."/>
            <person name="Benoit I."/>
            <person name="Boyd A."/>
            <person name="Carlson A."/>
            <person name="Copeland A."/>
            <person name="Coutinho P.M."/>
            <person name="de Vries R.P."/>
            <person name="Ferreira P."/>
            <person name="Findley K."/>
            <person name="Foster B."/>
            <person name="Gaskell J."/>
            <person name="Glotzer D."/>
            <person name="Gorecki P."/>
            <person name="Heitman J."/>
            <person name="Hesse C."/>
            <person name="Hori C."/>
            <person name="Igarashi K."/>
            <person name="Jurgens J.A."/>
            <person name="Kallen N."/>
            <person name="Kersten P."/>
            <person name="Kohler A."/>
            <person name="Kuees U."/>
            <person name="Kumar T.K.A."/>
            <person name="Kuo A."/>
            <person name="LaButti K."/>
            <person name="Larrondo L.F."/>
            <person name="Lindquist E."/>
            <person name="Ling A."/>
            <person name="Lombard V."/>
            <person name="Lucas S."/>
            <person name="Lundell T."/>
            <person name="Martin R."/>
            <person name="McLaughlin D.J."/>
            <person name="Morgenstern I."/>
            <person name="Morin E."/>
            <person name="Murat C."/>
            <person name="Nagy L.G."/>
            <person name="Nolan M."/>
            <person name="Ohm R.A."/>
            <person name="Patyshakuliyeva A."/>
            <person name="Rokas A."/>
            <person name="Ruiz-Duenas F.J."/>
            <person name="Sabat G."/>
            <person name="Salamov A."/>
            <person name="Samejima M."/>
            <person name="Schmutz J."/>
            <person name="Slot J.C."/>
            <person name="St John F."/>
            <person name="Stenlid J."/>
            <person name="Sun H."/>
            <person name="Sun S."/>
            <person name="Syed K."/>
            <person name="Tsang A."/>
            <person name="Wiebenga A."/>
            <person name="Young D."/>
            <person name="Pisabarro A."/>
            <person name="Eastwood D.C."/>
            <person name="Martin F."/>
            <person name="Cullen D."/>
            <person name="Grigoriev I.V."/>
            <person name="Hibbett D.S."/>
        </authorList>
    </citation>
    <scope>NUCLEOTIDE SEQUENCE [LARGE SCALE GENOMIC DNA]</scope>
    <source>
        <strain evidence="4">HHB-11173 SS5</strain>
    </source>
</reference>
<feature type="compositionally biased region" description="Pro residues" evidence="1">
    <location>
        <begin position="446"/>
        <end position="456"/>
    </location>
</feature>
<dbReference type="Proteomes" id="UP000054196">
    <property type="component" value="Unassembled WGS sequence"/>
</dbReference>
<name>R7S1C2_PUNST</name>
<accession>R7S1C2</accession>
<dbReference type="OMA" id="IVCMEYQ"/>
<keyword evidence="4" id="KW-1185">Reference proteome</keyword>
<dbReference type="HOGENOM" id="CLU_013023_2_0_1"/>
<dbReference type="PANTHER" id="PTHR39639:SF1">
    <property type="entry name" value="DUF262 DOMAIN-CONTAINING PROTEIN"/>
    <property type="match status" value="1"/>
</dbReference>
<proteinExistence type="predicted"/>
<dbReference type="GeneID" id="18881691"/>
<dbReference type="EMBL" id="JH687556">
    <property type="protein sequence ID" value="EIN04175.1"/>
    <property type="molecule type" value="Genomic_DNA"/>
</dbReference>